<evidence type="ECO:0000313" key="10">
    <source>
        <dbReference type="Proteomes" id="UP000095214"/>
    </source>
</evidence>
<reference evidence="9 10" key="1">
    <citation type="submission" date="2016-09" db="EMBL/GenBank/DDBJ databases">
        <title>Complete genome sequence of Actinomyces hongkongensis HKU8.</title>
        <authorList>
            <person name="Gao Y.-X."/>
            <person name="Zhou Y.-Y."/>
            <person name="Xie Y."/>
            <person name="Wang M."/>
            <person name="Wang S.-J."/>
            <person name="Shen S.-G."/>
        </authorList>
    </citation>
    <scope>NUCLEOTIDE SEQUENCE [LARGE SCALE GENOMIC DNA]</scope>
    <source>
        <strain evidence="9 10">HKU8</strain>
    </source>
</reference>
<accession>A0A1D8B300</accession>
<feature type="transmembrane region" description="Helical" evidence="8">
    <location>
        <begin position="83"/>
        <end position="100"/>
    </location>
</feature>
<proteinExistence type="predicted"/>
<keyword evidence="5 8" id="KW-0812">Transmembrane</keyword>
<dbReference type="OrthoDB" id="192433at2"/>
<evidence type="ECO:0000256" key="6">
    <source>
        <dbReference type="ARBA" id="ARBA00022989"/>
    </source>
</evidence>
<dbReference type="PANTHER" id="PTHR32196:SF21">
    <property type="entry name" value="ABC TRANSPORTER PERMEASE PROTEIN YPHD-RELATED"/>
    <property type="match status" value="1"/>
</dbReference>
<gene>
    <name evidence="9" type="ORF">BH719_06300</name>
</gene>
<comment type="subcellular location">
    <subcellularLocation>
        <location evidence="1">Cell membrane</location>
        <topology evidence="1">Multi-pass membrane protein</topology>
    </subcellularLocation>
</comment>
<feature type="transmembrane region" description="Helical" evidence="8">
    <location>
        <begin position="61"/>
        <end position="77"/>
    </location>
</feature>
<feature type="transmembrane region" description="Helical" evidence="8">
    <location>
        <begin position="264"/>
        <end position="281"/>
    </location>
</feature>
<feature type="transmembrane region" description="Helical" evidence="8">
    <location>
        <begin position="320"/>
        <end position="343"/>
    </location>
</feature>
<dbReference type="EMBL" id="CP017298">
    <property type="protein sequence ID" value="AOS47505.1"/>
    <property type="molecule type" value="Genomic_DNA"/>
</dbReference>
<organism evidence="9 10">
    <name type="scientific">Pauljensenia hongkongensis</name>
    <dbReference type="NCBI Taxonomy" id="178339"/>
    <lineage>
        <taxon>Bacteria</taxon>
        <taxon>Bacillati</taxon>
        <taxon>Actinomycetota</taxon>
        <taxon>Actinomycetes</taxon>
        <taxon>Actinomycetales</taxon>
        <taxon>Actinomycetaceae</taxon>
        <taxon>Pauljensenia</taxon>
    </lineage>
</organism>
<dbReference type="InterPro" id="IPR001851">
    <property type="entry name" value="ABC_transp_permease"/>
</dbReference>
<evidence type="ECO:0000256" key="2">
    <source>
        <dbReference type="ARBA" id="ARBA00022448"/>
    </source>
</evidence>
<evidence type="ECO:0000313" key="9">
    <source>
        <dbReference type="EMBL" id="AOS47505.1"/>
    </source>
</evidence>
<dbReference type="CDD" id="cd06579">
    <property type="entry name" value="TM_PBP1_transp_AraH_like"/>
    <property type="match status" value="1"/>
</dbReference>
<keyword evidence="4" id="KW-0997">Cell inner membrane</keyword>
<feature type="transmembrane region" description="Helical" evidence="8">
    <location>
        <begin position="191"/>
        <end position="217"/>
    </location>
</feature>
<feature type="transmembrane region" description="Helical" evidence="8">
    <location>
        <begin position="293"/>
        <end position="314"/>
    </location>
</feature>
<evidence type="ECO:0000256" key="4">
    <source>
        <dbReference type="ARBA" id="ARBA00022519"/>
    </source>
</evidence>
<name>A0A1D8B300_9ACTO</name>
<evidence type="ECO:0000256" key="1">
    <source>
        <dbReference type="ARBA" id="ARBA00004651"/>
    </source>
</evidence>
<dbReference type="KEGG" id="phon:BH719_06300"/>
<sequence>MNTKTRSTKTGALPAFLTRDPYITRLVLVLVLLLAFFAIVKSGPFFAVRTWQSMAVQFPEFGLMSLGVMFTMFTAGIDLSAVAIANVTSICAALALRAVLEGQPAATAPSMATATAVALGIALAVGALCGLVNGVLIAVAKIPPILATLGTLELFGGIAIVLTDGKPVSGVPEAFGAVFASRVGGVVPMPLVVFLVCALVAAAILGLTGFGTRILLLGTNEKAARFSGMRVASLLIRTYILSGVMAAMAGLVMLANYNSAKSDYGASYTLLTVLIVVLGGVNPNGGSGRLSGVLFAIVMLQVLSSGLNMFPNISNFYRPLIWGAVLLFVICMNEGAFSVRRLIDASRRLLKKGTQQ</sequence>
<feature type="transmembrane region" description="Helical" evidence="8">
    <location>
        <begin position="238"/>
        <end position="258"/>
    </location>
</feature>
<keyword evidence="7 8" id="KW-0472">Membrane</keyword>
<dbReference type="STRING" id="178339.BH719_06300"/>
<dbReference type="GO" id="GO:0022857">
    <property type="term" value="F:transmembrane transporter activity"/>
    <property type="evidence" value="ECO:0007669"/>
    <property type="project" value="InterPro"/>
</dbReference>
<dbReference type="Proteomes" id="UP000095214">
    <property type="component" value="Chromosome"/>
</dbReference>
<keyword evidence="6 8" id="KW-1133">Transmembrane helix</keyword>
<dbReference type="GO" id="GO:0005886">
    <property type="term" value="C:plasma membrane"/>
    <property type="evidence" value="ECO:0007669"/>
    <property type="project" value="UniProtKB-SubCell"/>
</dbReference>
<evidence type="ECO:0000256" key="3">
    <source>
        <dbReference type="ARBA" id="ARBA00022475"/>
    </source>
</evidence>
<evidence type="ECO:0000256" key="8">
    <source>
        <dbReference type="SAM" id="Phobius"/>
    </source>
</evidence>
<dbReference type="Pfam" id="PF02653">
    <property type="entry name" value="BPD_transp_2"/>
    <property type="match status" value="1"/>
</dbReference>
<dbReference type="RefSeq" id="WP_009743974.1">
    <property type="nucleotide sequence ID" value="NZ_CP017298.1"/>
</dbReference>
<keyword evidence="10" id="KW-1185">Reference proteome</keyword>
<feature type="transmembrane region" description="Helical" evidence="8">
    <location>
        <begin position="112"/>
        <end position="140"/>
    </location>
</feature>
<dbReference type="AlphaFoldDB" id="A0A1D8B300"/>
<feature type="transmembrane region" description="Helical" evidence="8">
    <location>
        <begin position="22"/>
        <end position="40"/>
    </location>
</feature>
<keyword evidence="3" id="KW-1003">Cell membrane</keyword>
<evidence type="ECO:0000256" key="7">
    <source>
        <dbReference type="ARBA" id="ARBA00023136"/>
    </source>
</evidence>
<evidence type="ECO:0000256" key="5">
    <source>
        <dbReference type="ARBA" id="ARBA00022692"/>
    </source>
</evidence>
<dbReference type="PANTHER" id="PTHR32196">
    <property type="entry name" value="ABC TRANSPORTER PERMEASE PROTEIN YPHD-RELATED-RELATED"/>
    <property type="match status" value="1"/>
</dbReference>
<protein>
    <submittedName>
        <fullName evidence="9">Sugar ABC transporter permease</fullName>
    </submittedName>
</protein>
<keyword evidence="2" id="KW-0813">Transport</keyword>